<keyword evidence="6" id="KW-1015">Disulfide bond</keyword>
<evidence type="ECO:0000259" key="7">
    <source>
        <dbReference type="PROSITE" id="PS50022"/>
    </source>
</evidence>
<evidence type="ECO:0000256" key="1">
    <source>
        <dbReference type="ARBA" id="ARBA00004184"/>
    </source>
</evidence>
<dbReference type="AlphaFoldDB" id="E3WHV2"/>
<evidence type="ECO:0000256" key="4">
    <source>
        <dbReference type="ARBA" id="ARBA00022889"/>
    </source>
</evidence>
<dbReference type="GO" id="GO:0005576">
    <property type="term" value="C:extracellular region"/>
    <property type="evidence" value="ECO:0007669"/>
    <property type="project" value="UniProtKB-SubCell"/>
</dbReference>
<feature type="non-terminal residue" evidence="8">
    <location>
        <position position="499"/>
    </location>
</feature>
<dbReference type="PROSITE" id="PS50022">
    <property type="entry name" value="FA58C_3"/>
    <property type="match status" value="1"/>
</dbReference>
<accession>E3WHV2</accession>
<dbReference type="GO" id="GO:0005886">
    <property type="term" value="C:plasma membrane"/>
    <property type="evidence" value="ECO:0007669"/>
    <property type="project" value="TreeGrafter"/>
</dbReference>
<dbReference type="CDD" id="cd00057">
    <property type="entry name" value="FA58C"/>
    <property type="match status" value="1"/>
</dbReference>
<evidence type="ECO:0000313" key="8">
    <source>
        <dbReference type="EMBL" id="BAJ41237.1"/>
    </source>
</evidence>
<protein>
    <submittedName>
        <fullName evidence="8">Egg coat matrix protein</fullName>
    </submittedName>
</protein>
<dbReference type="PROSITE" id="PS01286">
    <property type="entry name" value="FA58C_2"/>
    <property type="match status" value="1"/>
</dbReference>
<dbReference type="PANTHER" id="PTHR46806:SF5">
    <property type="entry name" value="F5_8 TYPE C DOMAIN-CONTAINING PROTEIN"/>
    <property type="match status" value="1"/>
</dbReference>
<feature type="domain" description="F5/8 type C" evidence="7">
    <location>
        <begin position="176"/>
        <end position="322"/>
    </location>
</feature>
<dbReference type="InterPro" id="IPR050633">
    <property type="entry name" value="Neuropilin_MCO_CoagFactor"/>
</dbReference>
<dbReference type="SUPFAM" id="SSF49785">
    <property type="entry name" value="Galactose-binding domain-like"/>
    <property type="match status" value="1"/>
</dbReference>
<dbReference type="EMBL" id="AB602907">
    <property type="protein sequence ID" value="BAJ41237.1"/>
    <property type="molecule type" value="mRNA"/>
</dbReference>
<sequence>AGAAYATKSPGDSVKLRDDTYSFSGPMNTLFECVDSNGDTVWQQSVFPESIQLNTTLYMTNVRPKHDDGNILPTYTQNHAVLYWTLMRIALSRFLISSTERLRPIFEYAVVKPVFINADESQGLDRSRAEVELVFRTVTDSDGYLIPVYKPLSLEYTPVNLDNGLSYVSIIPDSGCSDPLGMESNAIPNSDISASTFLQDNPPHNARLNGLSAWSPSGVGDQYIEVSFSDFTTVTGLVTQGFAVSELVSAYIKTYKVQYSFSIPIFTFITDSNNEEIIFNGNFDAGTPVPNYFADPVTVRAIRIVPDTVENFAMLRFEILGCYRILPANNKVLTAPSCDFTEYSGRCTQRWIFGVVLYVDVPLSADSSQPLDATGEFEFKFLTYTCPDIRSGDKATCEALDIPDAIISNLVSLQSVVDIEDGDIDTPRVLLKRLYGSLNPNTDLREGFAPGVSHLETVYVESHFFPEVLRQQLELELTLFMVCIGDEYETNDMGCLAAP</sequence>
<evidence type="ECO:0000256" key="5">
    <source>
        <dbReference type="ARBA" id="ARBA00023136"/>
    </source>
</evidence>
<dbReference type="InterPro" id="IPR008979">
    <property type="entry name" value="Galactose-bd-like_sf"/>
</dbReference>
<keyword evidence="3" id="KW-0964">Secreted</keyword>
<keyword evidence="5" id="KW-0472">Membrane</keyword>
<dbReference type="InterPro" id="IPR000421">
    <property type="entry name" value="FA58C"/>
</dbReference>
<dbReference type="Pfam" id="PF00754">
    <property type="entry name" value="F5_F8_type_C"/>
    <property type="match status" value="1"/>
</dbReference>
<dbReference type="PANTHER" id="PTHR46806">
    <property type="entry name" value="F5/8 TYPE C DOMAIN-CONTAINING PROTEIN"/>
    <property type="match status" value="1"/>
</dbReference>
<gene>
    <name evidence="8" type="primary">OxjARIS1</name>
</gene>
<keyword evidence="4" id="KW-0130">Cell adhesion</keyword>
<dbReference type="OrthoDB" id="10046852at2759"/>
<evidence type="ECO:0000256" key="6">
    <source>
        <dbReference type="ARBA" id="ARBA00023157"/>
    </source>
</evidence>
<dbReference type="Gene3D" id="2.60.120.260">
    <property type="entry name" value="Galactose-binding domain-like"/>
    <property type="match status" value="1"/>
</dbReference>
<reference evidence="8" key="1">
    <citation type="journal article" date="2011" name="Mol. Reprod. Dev.">
        <title>Novel conserved structural domains of acrosome reaction-inducing substance are widespread in invertebrates.</title>
        <authorList>
            <person name="Naruse M."/>
            <person name="Ishikawa R."/>
            <person name="Sakaya H."/>
            <person name="Moriyama H."/>
            <person name="Hoshi M."/>
            <person name="Matsumoto M."/>
        </authorList>
    </citation>
    <scope>NUCLEOTIDE SEQUENCE</scope>
    <source>
        <tissue evidence="8">Ovary</tissue>
    </source>
</reference>
<name>E3WHV2_9ECHI</name>
<dbReference type="SMART" id="SM00231">
    <property type="entry name" value="FA58C"/>
    <property type="match status" value="1"/>
</dbReference>
<comment type="subcellular location">
    <subcellularLocation>
        <location evidence="1">Endomembrane system</location>
        <topology evidence="1">Peripheral membrane protein</topology>
    </subcellularLocation>
    <subcellularLocation>
        <location evidence="2">Secreted</location>
    </subcellularLocation>
</comment>
<proteinExistence type="evidence at transcript level"/>
<feature type="non-terminal residue" evidence="8">
    <location>
        <position position="1"/>
    </location>
</feature>
<organism evidence="8">
    <name type="scientific">Anneissia japonica</name>
    <dbReference type="NCBI Taxonomy" id="1529436"/>
    <lineage>
        <taxon>Eukaryota</taxon>
        <taxon>Metazoa</taxon>
        <taxon>Echinodermata</taxon>
        <taxon>Pelmatozoa</taxon>
        <taxon>Crinoidea</taxon>
        <taxon>Articulata</taxon>
        <taxon>Comatulida</taxon>
        <taxon>Comatulidae</taxon>
        <taxon>Comatulinae</taxon>
        <taxon>Anneissia</taxon>
    </lineage>
</organism>
<dbReference type="GO" id="GO:0038023">
    <property type="term" value="F:signaling receptor activity"/>
    <property type="evidence" value="ECO:0007669"/>
    <property type="project" value="TreeGrafter"/>
</dbReference>
<evidence type="ECO:0000256" key="3">
    <source>
        <dbReference type="ARBA" id="ARBA00022525"/>
    </source>
</evidence>
<dbReference type="GO" id="GO:0007155">
    <property type="term" value="P:cell adhesion"/>
    <property type="evidence" value="ECO:0007669"/>
    <property type="project" value="UniProtKB-KW"/>
</dbReference>
<evidence type="ECO:0000256" key="2">
    <source>
        <dbReference type="ARBA" id="ARBA00004613"/>
    </source>
</evidence>
<dbReference type="GO" id="GO:0012505">
    <property type="term" value="C:endomembrane system"/>
    <property type="evidence" value="ECO:0007669"/>
    <property type="project" value="UniProtKB-SubCell"/>
</dbReference>